<evidence type="ECO:0000313" key="2">
    <source>
        <dbReference type="Proteomes" id="UP000606786"/>
    </source>
</evidence>
<comment type="caution">
    <text evidence="1">The sequence shown here is derived from an EMBL/GenBank/DDBJ whole genome shotgun (WGS) entry which is preliminary data.</text>
</comment>
<evidence type="ECO:0000313" key="1">
    <source>
        <dbReference type="EMBL" id="CAD6993284.1"/>
    </source>
</evidence>
<protein>
    <submittedName>
        <fullName evidence="1">(Mediterranean fruit fly) hypothetical protein</fullName>
    </submittedName>
</protein>
<accession>A0A811U2N2</accession>
<keyword evidence="2" id="KW-1185">Reference proteome</keyword>
<dbReference type="AlphaFoldDB" id="A0A811U2N2"/>
<dbReference type="Proteomes" id="UP000606786">
    <property type="component" value="Unassembled WGS sequence"/>
</dbReference>
<reference evidence="1" key="1">
    <citation type="submission" date="2020-11" db="EMBL/GenBank/DDBJ databases">
        <authorList>
            <person name="Whitehead M."/>
        </authorList>
    </citation>
    <scope>NUCLEOTIDE SEQUENCE</scope>
    <source>
        <strain evidence="1">EGII</strain>
    </source>
</reference>
<gene>
    <name evidence="1" type="ORF">CCAP1982_LOCUS2099</name>
</gene>
<proteinExistence type="predicted"/>
<organism evidence="1 2">
    <name type="scientific">Ceratitis capitata</name>
    <name type="common">Mediterranean fruit fly</name>
    <name type="synonym">Tephritis capitata</name>
    <dbReference type="NCBI Taxonomy" id="7213"/>
    <lineage>
        <taxon>Eukaryota</taxon>
        <taxon>Metazoa</taxon>
        <taxon>Ecdysozoa</taxon>
        <taxon>Arthropoda</taxon>
        <taxon>Hexapoda</taxon>
        <taxon>Insecta</taxon>
        <taxon>Pterygota</taxon>
        <taxon>Neoptera</taxon>
        <taxon>Endopterygota</taxon>
        <taxon>Diptera</taxon>
        <taxon>Brachycera</taxon>
        <taxon>Muscomorpha</taxon>
        <taxon>Tephritoidea</taxon>
        <taxon>Tephritidae</taxon>
        <taxon>Ceratitis</taxon>
        <taxon>Ceratitis</taxon>
    </lineage>
</organism>
<name>A0A811U2N2_CERCA</name>
<feature type="non-terminal residue" evidence="1">
    <location>
        <position position="64"/>
    </location>
</feature>
<dbReference type="EMBL" id="CAJHJT010000001">
    <property type="protein sequence ID" value="CAD6993284.1"/>
    <property type="molecule type" value="Genomic_DNA"/>
</dbReference>
<sequence>MDHFKATMLFSGLTTTTTTTFFDASNNNSDYRWRRQQCLPTLGAVNYMSSTPVDTSEIGITTPI</sequence>